<keyword evidence="2" id="KW-1185">Reference proteome</keyword>
<name>A0A103YET9_CYNCS</name>
<dbReference type="Proteomes" id="UP000243975">
    <property type="component" value="Unassembled WGS sequence"/>
</dbReference>
<proteinExistence type="predicted"/>
<accession>A0A103YET9</accession>
<reference evidence="1 2" key="1">
    <citation type="journal article" date="2016" name="Sci. Rep.">
        <title>The genome sequence of the outbreeding globe artichoke constructed de novo incorporating a phase-aware low-pass sequencing strategy of F1 progeny.</title>
        <authorList>
            <person name="Scaglione D."/>
            <person name="Reyes-Chin-Wo S."/>
            <person name="Acquadro A."/>
            <person name="Froenicke L."/>
            <person name="Portis E."/>
            <person name="Beitel C."/>
            <person name="Tirone M."/>
            <person name="Mauro R."/>
            <person name="Lo Monaco A."/>
            <person name="Mauromicale G."/>
            <person name="Faccioli P."/>
            <person name="Cattivelli L."/>
            <person name="Rieseberg L."/>
            <person name="Michelmore R."/>
            <person name="Lanteri S."/>
        </authorList>
    </citation>
    <scope>NUCLEOTIDE SEQUENCE [LARGE SCALE GENOMIC DNA]</scope>
    <source>
        <strain evidence="1">2C</strain>
    </source>
</reference>
<protein>
    <submittedName>
        <fullName evidence="1">Uncharacterized protein</fullName>
    </submittedName>
</protein>
<dbReference type="Gramene" id="KVI07776">
    <property type="protein sequence ID" value="KVI07776"/>
    <property type="gene ID" value="Ccrd_013866"/>
</dbReference>
<dbReference type="PANTHER" id="PTHR45621">
    <property type="entry name" value="OS01G0588500 PROTEIN-RELATED"/>
    <property type="match status" value="1"/>
</dbReference>
<dbReference type="AlphaFoldDB" id="A0A103YET9"/>
<dbReference type="STRING" id="59895.A0A103YET9"/>
<sequence>MDRNQPRGHQNLVEWKRPMLARRNKLKGIMDPRLGQSYPLEAAFKYAEPTSKCLANEPRLRPSSEEVLQSLEQIYSISKWRNGVKSMEWWVWLCNGLMHIRSDDRNLNPIASNFLSPSANSVSGFEDESSVIRLSTHTLSKSSLIDFKSHDKPPTPQNRKNRGCKVETEGTISMTDLVPSAMRVPFESNVSYYSSCSCCSNHYTQQQLQHTH</sequence>
<evidence type="ECO:0000313" key="2">
    <source>
        <dbReference type="Proteomes" id="UP000243975"/>
    </source>
</evidence>
<dbReference type="Gene3D" id="1.10.510.10">
    <property type="entry name" value="Transferase(Phosphotransferase) domain 1"/>
    <property type="match status" value="1"/>
</dbReference>
<dbReference type="EMBL" id="LEKV01001488">
    <property type="protein sequence ID" value="KVI07776.1"/>
    <property type="molecule type" value="Genomic_DNA"/>
</dbReference>
<gene>
    <name evidence="1" type="ORF">Ccrd_013866</name>
</gene>
<evidence type="ECO:0000313" key="1">
    <source>
        <dbReference type="EMBL" id="KVI07776.1"/>
    </source>
</evidence>
<comment type="caution">
    <text evidence="1">The sequence shown here is derived from an EMBL/GenBank/DDBJ whole genome shotgun (WGS) entry which is preliminary data.</text>
</comment>
<organism evidence="1 2">
    <name type="scientific">Cynara cardunculus var. scolymus</name>
    <name type="common">Globe artichoke</name>
    <name type="synonym">Cynara scolymus</name>
    <dbReference type="NCBI Taxonomy" id="59895"/>
    <lineage>
        <taxon>Eukaryota</taxon>
        <taxon>Viridiplantae</taxon>
        <taxon>Streptophyta</taxon>
        <taxon>Embryophyta</taxon>
        <taxon>Tracheophyta</taxon>
        <taxon>Spermatophyta</taxon>
        <taxon>Magnoliopsida</taxon>
        <taxon>eudicotyledons</taxon>
        <taxon>Gunneridae</taxon>
        <taxon>Pentapetalae</taxon>
        <taxon>asterids</taxon>
        <taxon>campanulids</taxon>
        <taxon>Asterales</taxon>
        <taxon>Asteraceae</taxon>
        <taxon>Carduoideae</taxon>
        <taxon>Cardueae</taxon>
        <taxon>Carduinae</taxon>
        <taxon>Cynara</taxon>
    </lineage>
</organism>
<dbReference type="InterPro" id="IPR050823">
    <property type="entry name" value="Plant_Ser_Thr_Prot_Kinase"/>
</dbReference>